<dbReference type="EMBL" id="QWDN01001109">
    <property type="protein sequence ID" value="TEB40609.1"/>
    <property type="molecule type" value="Genomic_DNA"/>
</dbReference>
<proteinExistence type="predicted"/>
<protein>
    <submittedName>
        <fullName evidence="1">Uncharacterized protein</fullName>
    </submittedName>
</protein>
<accession>A0A4Y7U466</accession>
<dbReference type="AlphaFoldDB" id="A0A4Y7U466"/>
<feature type="non-terminal residue" evidence="1">
    <location>
        <position position="103"/>
    </location>
</feature>
<reference evidence="1 2" key="1">
    <citation type="journal article" date="2018" name="Syst. Appl. Microbiol.">
        <title>Flavobacterium circumlabens sp. nov. and Flavobacterium cupreum sp. nov., two psychrotrophic species isolated from Antarctic environmental samples.</title>
        <authorList>
            <person name="Kralova S."/>
            <person name="Busse H.J."/>
            <person name="Svec P."/>
            <person name="Maslanova I."/>
            <person name="Stankova E."/>
            <person name="Bartak M."/>
            <person name="Sedlacek I."/>
        </authorList>
    </citation>
    <scope>NUCLEOTIDE SEQUENCE [LARGE SCALE GENOMIC DNA]</scope>
    <source>
        <strain evidence="1 2">CCM 8828</strain>
    </source>
</reference>
<gene>
    <name evidence="1" type="ORF">D0809_29740</name>
</gene>
<dbReference type="RefSeq" id="WP_170208198.1">
    <property type="nucleotide sequence ID" value="NZ_QWDN01001109.1"/>
</dbReference>
<evidence type="ECO:0000313" key="2">
    <source>
        <dbReference type="Proteomes" id="UP000298340"/>
    </source>
</evidence>
<organism evidence="1 2">
    <name type="scientific">Flavobacterium circumlabens</name>
    <dbReference type="NCBI Taxonomy" id="2133765"/>
    <lineage>
        <taxon>Bacteria</taxon>
        <taxon>Pseudomonadati</taxon>
        <taxon>Bacteroidota</taxon>
        <taxon>Flavobacteriia</taxon>
        <taxon>Flavobacteriales</taxon>
        <taxon>Flavobacteriaceae</taxon>
        <taxon>Flavobacterium</taxon>
    </lineage>
</organism>
<evidence type="ECO:0000313" key="1">
    <source>
        <dbReference type="EMBL" id="TEB40609.1"/>
    </source>
</evidence>
<sequence length="103" mass="11302">SIEGGEAPFTVTVKKQGSDTVLKQWSQTAKSSTSVSLSSGNYDYIVRDSKGNLYSETVFVADKEGTFPDLKPEYQLANGNAVILDASLGLPEGNYEYEWYYEG</sequence>
<dbReference type="Proteomes" id="UP000298340">
    <property type="component" value="Unassembled WGS sequence"/>
</dbReference>
<comment type="caution">
    <text evidence="1">The sequence shown here is derived from an EMBL/GenBank/DDBJ whole genome shotgun (WGS) entry which is preliminary data.</text>
</comment>
<name>A0A4Y7U466_9FLAO</name>
<feature type="non-terminal residue" evidence="1">
    <location>
        <position position="1"/>
    </location>
</feature>